<dbReference type="Gene3D" id="2.60.120.200">
    <property type="match status" value="1"/>
</dbReference>
<sequence>KDRWTIYGGGNDIWEASDQFRFVYTEVQGDFSCAVSVDELLNTHSYAKAGVMARNSLADHSSHALVNVFPYGNTEFGYRSTDGETMSAISGLVLPIPGAKLRLDRKENTITGMVYVNDRWTKSGSVTISGLNKKIFIGLATLSHDNNQLTKAIYSDLKILQND</sequence>
<dbReference type="AlphaFoldDB" id="A0A382AQM8"/>
<evidence type="ECO:0000313" key="1">
    <source>
        <dbReference type="EMBL" id="SVB03267.1"/>
    </source>
</evidence>
<dbReference type="EMBL" id="UINC01026216">
    <property type="protein sequence ID" value="SVB03267.1"/>
    <property type="molecule type" value="Genomic_DNA"/>
</dbReference>
<accession>A0A382AQM8</accession>
<feature type="non-terminal residue" evidence="1">
    <location>
        <position position="1"/>
    </location>
</feature>
<proteinExistence type="predicted"/>
<organism evidence="1">
    <name type="scientific">marine metagenome</name>
    <dbReference type="NCBI Taxonomy" id="408172"/>
    <lineage>
        <taxon>unclassified sequences</taxon>
        <taxon>metagenomes</taxon>
        <taxon>ecological metagenomes</taxon>
    </lineage>
</organism>
<reference evidence="1" key="1">
    <citation type="submission" date="2018-05" db="EMBL/GenBank/DDBJ databases">
        <authorList>
            <person name="Lanie J.A."/>
            <person name="Ng W.-L."/>
            <person name="Kazmierczak K.M."/>
            <person name="Andrzejewski T.M."/>
            <person name="Davidsen T.M."/>
            <person name="Wayne K.J."/>
            <person name="Tettelin H."/>
            <person name="Glass J.I."/>
            <person name="Rusch D."/>
            <person name="Podicherti R."/>
            <person name="Tsui H.-C.T."/>
            <person name="Winkler M.E."/>
        </authorList>
    </citation>
    <scope>NUCLEOTIDE SEQUENCE</scope>
</reference>
<gene>
    <name evidence="1" type="ORF">METZ01_LOCUS156121</name>
</gene>
<protein>
    <submittedName>
        <fullName evidence="1">Uncharacterized protein</fullName>
    </submittedName>
</protein>
<name>A0A382AQM8_9ZZZZ</name>